<evidence type="ECO:0000313" key="1">
    <source>
        <dbReference type="EMBL" id="CAB4033293.1"/>
    </source>
</evidence>
<keyword evidence="2" id="KW-1185">Reference proteome</keyword>
<organism evidence="1 2">
    <name type="scientific">Paramuricea clavata</name>
    <name type="common">Red gorgonian</name>
    <name type="synonym">Violescent sea-whip</name>
    <dbReference type="NCBI Taxonomy" id="317549"/>
    <lineage>
        <taxon>Eukaryota</taxon>
        <taxon>Metazoa</taxon>
        <taxon>Cnidaria</taxon>
        <taxon>Anthozoa</taxon>
        <taxon>Octocorallia</taxon>
        <taxon>Malacalcyonacea</taxon>
        <taxon>Plexauridae</taxon>
        <taxon>Paramuricea</taxon>
    </lineage>
</organism>
<protein>
    <submittedName>
        <fullName evidence="1">Uncharacterized protein</fullName>
    </submittedName>
</protein>
<dbReference type="AlphaFoldDB" id="A0A6S7L0K1"/>
<dbReference type="Proteomes" id="UP001152795">
    <property type="component" value="Unassembled WGS sequence"/>
</dbReference>
<name>A0A6S7L0K1_PARCT</name>
<feature type="non-terminal residue" evidence="1">
    <location>
        <position position="1"/>
    </location>
</feature>
<feature type="non-terminal residue" evidence="1">
    <location>
        <position position="146"/>
    </location>
</feature>
<comment type="caution">
    <text evidence="1">The sequence shown here is derived from an EMBL/GenBank/DDBJ whole genome shotgun (WGS) entry which is preliminary data.</text>
</comment>
<proteinExistence type="predicted"/>
<evidence type="ECO:0000313" key="2">
    <source>
        <dbReference type="Proteomes" id="UP001152795"/>
    </source>
</evidence>
<sequence length="146" mass="16719">FQSETICNLNKLFETVKQQYDDLCSENDQAIKMKTILTAVTGLRQSRCATASGQDRTTNVDMAILLVTDSENRLTLDRVESFEKLCSSSDSLKLAQDSIRSCEDKEKLKEIVENRNKTRQEQLENIKTFLQEMASFNVNERGQKLE</sequence>
<reference evidence="1" key="1">
    <citation type="submission" date="2020-04" db="EMBL/GenBank/DDBJ databases">
        <authorList>
            <person name="Alioto T."/>
            <person name="Alioto T."/>
            <person name="Gomez Garrido J."/>
        </authorList>
    </citation>
    <scope>NUCLEOTIDE SEQUENCE</scope>
    <source>
        <strain evidence="1">A484AB</strain>
    </source>
</reference>
<dbReference type="EMBL" id="CACRXK020019114">
    <property type="protein sequence ID" value="CAB4033293.1"/>
    <property type="molecule type" value="Genomic_DNA"/>
</dbReference>
<gene>
    <name evidence="1" type="ORF">PACLA_8A052797</name>
</gene>
<accession>A0A6S7L0K1</accession>